<dbReference type="PANTHER" id="PTHR11749">
    <property type="entry name" value="RIBULOSE-5-PHOSPHATE-3-EPIMERASE"/>
    <property type="match status" value="1"/>
</dbReference>
<evidence type="ECO:0000256" key="1">
    <source>
        <dbReference type="ARBA" id="ARBA00022723"/>
    </source>
</evidence>
<dbReference type="SUPFAM" id="SSF51366">
    <property type="entry name" value="Ribulose-phoshate binding barrel"/>
    <property type="match status" value="1"/>
</dbReference>
<dbReference type="STRING" id="1797724.A3A48_01835"/>
<keyword evidence="2" id="KW-0413">Isomerase</keyword>
<dbReference type="GO" id="GO:0016857">
    <property type="term" value="F:racemase and epimerase activity, acting on carbohydrates and derivatives"/>
    <property type="evidence" value="ECO:0007669"/>
    <property type="project" value="InterPro"/>
</dbReference>
<proteinExistence type="predicted"/>
<keyword evidence="1" id="KW-0479">Metal-binding</keyword>
<gene>
    <name evidence="3" type="ORF">A3A48_01835</name>
</gene>
<dbReference type="InterPro" id="IPR011060">
    <property type="entry name" value="RibuloseP-bd_barrel"/>
</dbReference>
<sequence>MAIIIPGILTNDEKDYQQKLKKAEGVADLIQIDVIDGIFANNITVGTDVIKKNPTSAMLEIQLMVIEPKKYLIPLVSLQFVSRIIIPFETNNLLRETIYQIKNNQKQVGISLNPQTPINAASNLFTEIDLLSLYAGTPGFSGQKFQKHILQKIRQSKDMMPNLPVEVDIGVNFQTASEIAEAGADFLVATSALHNAPDFQLAYQKLAKLASNLQ</sequence>
<reference evidence="3 4" key="1">
    <citation type="journal article" date="2016" name="Nat. Commun.">
        <title>Thousands of microbial genomes shed light on interconnected biogeochemical processes in an aquifer system.</title>
        <authorList>
            <person name="Anantharaman K."/>
            <person name="Brown C.T."/>
            <person name="Hug L.A."/>
            <person name="Sharon I."/>
            <person name="Castelle C.J."/>
            <person name="Probst A.J."/>
            <person name="Thomas B.C."/>
            <person name="Singh A."/>
            <person name="Wilkins M.J."/>
            <person name="Karaoz U."/>
            <person name="Brodie E.L."/>
            <person name="Williams K.H."/>
            <person name="Hubbard S.S."/>
            <person name="Banfield J.F."/>
        </authorList>
    </citation>
    <scope>NUCLEOTIDE SEQUENCE [LARGE SCALE GENOMIC DNA]</scope>
</reference>
<dbReference type="EMBL" id="MFBN01000020">
    <property type="protein sequence ID" value="OGD95321.1"/>
    <property type="molecule type" value="Genomic_DNA"/>
</dbReference>
<comment type="caution">
    <text evidence="3">The sequence shown here is derived from an EMBL/GenBank/DDBJ whole genome shotgun (WGS) entry which is preliminary data.</text>
</comment>
<dbReference type="InterPro" id="IPR013785">
    <property type="entry name" value="Aldolase_TIM"/>
</dbReference>
<dbReference type="Pfam" id="PF00834">
    <property type="entry name" value="Ribul_P_3_epim"/>
    <property type="match status" value="1"/>
</dbReference>
<dbReference type="GO" id="GO:0046872">
    <property type="term" value="F:metal ion binding"/>
    <property type="evidence" value="ECO:0007669"/>
    <property type="project" value="UniProtKB-KW"/>
</dbReference>
<accession>A0A1F5GTZ6</accession>
<dbReference type="GO" id="GO:0005975">
    <property type="term" value="P:carbohydrate metabolic process"/>
    <property type="evidence" value="ECO:0007669"/>
    <property type="project" value="InterPro"/>
</dbReference>
<name>A0A1F5GTZ6_9BACT</name>
<evidence type="ECO:0008006" key="5">
    <source>
        <dbReference type="Google" id="ProtNLM"/>
    </source>
</evidence>
<organism evidence="3 4">
    <name type="scientific">Candidatus Curtissbacteria bacterium RIFCSPLOWO2_01_FULL_37_9</name>
    <dbReference type="NCBI Taxonomy" id="1797724"/>
    <lineage>
        <taxon>Bacteria</taxon>
        <taxon>Candidatus Curtissiibacteriota</taxon>
    </lineage>
</organism>
<protein>
    <recommendedName>
        <fullName evidence="5">Ribulose-phosphate 3-epimerase</fullName>
    </recommendedName>
</protein>
<dbReference type="Proteomes" id="UP000178336">
    <property type="component" value="Unassembled WGS sequence"/>
</dbReference>
<evidence type="ECO:0000256" key="2">
    <source>
        <dbReference type="ARBA" id="ARBA00023235"/>
    </source>
</evidence>
<dbReference type="AlphaFoldDB" id="A0A1F5GTZ6"/>
<dbReference type="InterPro" id="IPR000056">
    <property type="entry name" value="Ribul_P_3_epim-like"/>
</dbReference>
<evidence type="ECO:0000313" key="4">
    <source>
        <dbReference type="Proteomes" id="UP000178336"/>
    </source>
</evidence>
<dbReference type="Gene3D" id="3.20.20.70">
    <property type="entry name" value="Aldolase class I"/>
    <property type="match status" value="1"/>
</dbReference>
<evidence type="ECO:0000313" key="3">
    <source>
        <dbReference type="EMBL" id="OGD95321.1"/>
    </source>
</evidence>